<dbReference type="OrthoDB" id="5416097at2759"/>
<feature type="region of interest" description="Disordered" evidence="1">
    <location>
        <begin position="131"/>
        <end position="171"/>
    </location>
</feature>
<dbReference type="Pfam" id="PF13391">
    <property type="entry name" value="HNH_2"/>
    <property type="match status" value="1"/>
</dbReference>
<organism evidence="3 4">
    <name type="scientific">Cordyceps javanica</name>
    <dbReference type="NCBI Taxonomy" id="43265"/>
    <lineage>
        <taxon>Eukaryota</taxon>
        <taxon>Fungi</taxon>
        <taxon>Dikarya</taxon>
        <taxon>Ascomycota</taxon>
        <taxon>Pezizomycotina</taxon>
        <taxon>Sordariomycetes</taxon>
        <taxon>Hypocreomycetidae</taxon>
        <taxon>Hypocreales</taxon>
        <taxon>Cordycipitaceae</taxon>
        <taxon>Cordyceps</taxon>
    </lineage>
</organism>
<dbReference type="InterPro" id="IPR003615">
    <property type="entry name" value="HNH_nuc"/>
</dbReference>
<comment type="caution">
    <text evidence="3">The sequence shown here is derived from an EMBL/GenBank/DDBJ whole genome shotgun (WGS) entry which is preliminary data.</text>
</comment>
<gene>
    <name evidence="3" type="ORF">IF1G_00275</name>
</gene>
<evidence type="ECO:0000313" key="3">
    <source>
        <dbReference type="EMBL" id="TQW00344.1"/>
    </source>
</evidence>
<accession>A0A545VF41</accession>
<sequence length="417" mass="47465">MANSNDIVAMQARLQEFLERDDIEDAEKDFVQRALRYTQERSPQTMMPTAQEREAKLILIKDIRQRHRLQLENANLEHEPIFRRLHLSCLVNMSQADLEDLSGATIEEINDHLDDCLPVLKQILYGRQQEAHEARHATDSVKDDRNTNDPEVASPSGESDDHTKDRGLSPSVYRRPSLRIDTLRENGRCIITGVYEPVDAAHIISFSASHTTERVEALKEFWRYNKRMFGSHLTAGLEACLRNAGDGEYAWNTITLSRDMHNMWDNNLFGLQPMPEQPTDDEMTIRVRLQWFPISERVYQWKQAVEPSHKTIASMYDRINAPVGAQYGINVLSGRLLLSGNVYTIRCMPEDRDKKLVALNARWHAQVILFCAGGAGVPADLINYDEEDDEDGIALRLIAENSSPGVCYTYVPGCNPA</sequence>
<reference evidence="3 4" key="1">
    <citation type="journal article" date="2019" name="Appl. Microbiol. Biotechnol.">
        <title>Genome sequence of Isaria javanica and comparative genome analysis insights into family S53 peptidase evolution in fungal entomopathogens.</title>
        <authorList>
            <person name="Lin R."/>
            <person name="Zhang X."/>
            <person name="Xin B."/>
            <person name="Zou M."/>
            <person name="Gao Y."/>
            <person name="Qin F."/>
            <person name="Hu Q."/>
            <person name="Xie B."/>
            <person name="Cheng X."/>
        </authorList>
    </citation>
    <scope>NUCLEOTIDE SEQUENCE [LARGE SCALE GENOMIC DNA]</scope>
    <source>
        <strain evidence="3 4">IJ1G</strain>
    </source>
</reference>
<feature type="domain" description="HNH nuclease" evidence="2">
    <location>
        <begin position="189"/>
        <end position="271"/>
    </location>
</feature>
<name>A0A545VF41_9HYPO</name>
<evidence type="ECO:0000313" key="4">
    <source>
        <dbReference type="Proteomes" id="UP000315783"/>
    </source>
</evidence>
<evidence type="ECO:0000259" key="2">
    <source>
        <dbReference type="Pfam" id="PF13391"/>
    </source>
</evidence>
<dbReference type="EMBL" id="SPUK01000001">
    <property type="protein sequence ID" value="TQW00344.1"/>
    <property type="molecule type" value="Genomic_DNA"/>
</dbReference>
<keyword evidence="3" id="KW-0540">Nuclease</keyword>
<dbReference type="GO" id="GO:0004519">
    <property type="term" value="F:endonuclease activity"/>
    <property type="evidence" value="ECO:0007669"/>
    <property type="project" value="UniProtKB-KW"/>
</dbReference>
<dbReference type="Proteomes" id="UP000315783">
    <property type="component" value="Unassembled WGS sequence"/>
</dbReference>
<keyword evidence="3" id="KW-0255">Endonuclease</keyword>
<keyword evidence="3" id="KW-0378">Hydrolase</keyword>
<feature type="compositionally biased region" description="Basic and acidic residues" evidence="1">
    <location>
        <begin position="131"/>
        <end position="148"/>
    </location>
</feature>
<keyword evidence="4" id="KW-1185">Reference proteome</keyword>
<evidence type="ECO:0000256" key="1">
    <source>
        <dbReference type="SAM" id="MobiDB-lite"/>
    </source>
</evidence>
<protein>
    <submittedName>
        <fullName evidence="3">HNH endonuclease domain-containing protein</fullName>
    </submittedName>
</protein>
<proteinExistence type="predicted"/>
<dbReference type="AlphaFoldDB" id="A0A545VF41"/>